<keyword evidence="1" id="KW-0175">Coiled coil</keyword>
<comment type="caution">
    <text evidence="3">The sequence shown here is derived from an EMBL/GenBank/DDBJ whole genome shotgun (WGS) entry which is preliminary data.</text>
</comment>
<gene>
    <name evidence="3" type="ORF">MN202_08830</name>
</gene>
<dbReference type="InterPro" id="IPR025392">
    <property type="entry name" value="DUF4124"/>
</dbReference>
<protein>
    <submittedName>
        <fullName evidence="3">DUF4124 domain-containing protein</fullName>
    </submittedName>
</protein>
<reference evidence="3 4" key="1">
    <citation type="journal article" date="2023" name="Ecotoxicol. Environ. Saf.">
        <title>Mercury remediation potential of mercury-resistant strain Rheinheimera metallidurans sp. nov. isolated from a municipal waste dumping site.</title>
        <authorList>
            <person name="Yadav V."/>
            <person name="Manjhi A."/>
            <person name="Vadakedath N."/>
        </authorList>
    </citation>
    <scope>NUCLEOTIDE SEQUENCE [LARGE SCALE GENOMIC DNA]</scope>
    <source>
        <strain evidence="3 4">E-49</strain>
    </source>
</reference>
<evidence type="ECO:0000259" key="2">
    <source>
        <dbReference type="Pfam" id="PF13511"/>
    </source>
</evidence>
<accession>A0ABU8C5Y1</accession>
<sequence length="149" mass="17403">MKKLSYLLFFSAFSIQAQVYKCERNGVVEFSQFPCAAEAEQVDMRPVGTATPGTRSEFRQQVDALKRQGRFVEYQITSLEQQKQQEADELKSQLYKLRRNYPRAEELAALQQKIDRLEQQFDEKIAIEKTKLVGLKQKTSNLERQYAQN</sequence>
<feature type="coiled-coil region" evidence="1">
    <location>
        <begin position="80"/>
        <end position="127"/>
    </location>
</feature>
<evidence type="ECO:0000313" key="3">
    <source>
        <dbReference type="EMBL" id="MEH8017335.1"/>
    </source>
</evidence>
<organism evidence="3 4">
    <name type="scientific">Rheinheimera muenzenbergensis</name>
    <dbReference type="NCBI Taxonomy" id="1193628"/>
    <lineage>
        <taxon>Bacteria</taxon>
        <taxon>Pseudomonadati</taxon>
        <taxon>Pseudomonadota</taxon>
        <taxon>Gammaproteobacteria</taxon>
        <taxon>Chromatiales</taxon>
        <taxon>Chromatiaceae</taxon>
        <taxon>Rheinheimera</taxon>
    </lineage>
</organism>
<feature type="domain" description="DUF4124" evidence="2">
    <location>
        <begin position="7"/>
        <end position="54"/>
    </location>
</feature>
<proteinExistence type="predicted"/>
<name>A0ABU8C5Y1_9GAMM</name>
<evidence type="ECO:0000256" key="1">
    <source>
        <dbReference type="SAM" id="Coils"/>
    </source>
</evidence>
<dbReference type="Proteomes" id="UP001375382">
    <property type="component" value="Unassembled WGS sequence"/>
</dbReference>
<dbReference type="EMBL" id="JALAAR010000006">
    <property type="protein sequence ID" value="MEH8017335.1"/>
    <property type="molecule type" value="Genomic_DNA"/>
</dbReference>
<dbReference type="Pfam" id="PF13511">
    <property type="entry name" value="DUF4124"/>
    <property type="match status" value="1"/>
</dbReference>
<keyword evidence="4" id="KW-1185">Reference proteome</keyword>
<dbReference type="RefSeq" id="WP_335735744.1">
    <property type="nucleotide sequence ID" value="NZ_JALAAR010000006.1"/>
</dbReference>
<evidence type="ECO:0000313" key="4">
    <source>
        <dbReference type="Proteomes" id="UP001375382"/>
    </source>
</evidence>